<organism evidence="6 7">
    <name type="scientific">Cellulomonas soli</name>
    <dbReference type="NCBI Taxonomy" id="931535"/>
    <lineage>
        <taxon>Bacteria</taxon>
        <taxon>Bacillati</taxon>
        <taxon>Actinomycetota</taxon>
        <taxon>Actinomycetes</taxon>
        <taxon>Micrococcales</taxon>
        <taxon>Cellulomonadaceae</taxon>
        <taxon>Cellulomonas</taxon>
    </lineage>
</organism>
<dbReference type="InterPro" id="IPR012893">
    <property type="entry name" value="HipA-like_C"/>
</dbReference>
<dbReference type="Proteomes" id="UP000321798">
    <property type="component" value="Unassembled WGS sequence"/>
</dbReference>
<dbReference type="NCBIfam" id="TIGR03071">
    <property type="entry name" value="couple_hipA"/>
    <property type="match status" value="1"/>
</dbReference>
<proteinExistence type="inferred from homology"/>
<keyword evidence="2" id="KW-0808">Transferase</keyword>
<dbReference type="EMBL" id="BKAL01000005">
    <property type="protein sequence ID" value="GEP68936.1"/>
    <property type="molecule type" value="Genomic_DNA"/>
</dbReference>
<reference evidence="6 7" key="1">
    <citation type="submission" date="2019-07" db="EMBL/GenBank/DDBJ databases">
        <title>Whole genome shotgun sequence of Cellulomonas soli NBRC 109434.</title>
        <authorList>
            <person name="Hosoyama A."/>
            <person name="Uohara A."/>
            <person name="Ohji S."/>
            <person name="Ichikawa N."/>
        </authorList>
    </citation>
    <scope>NUCLEOTIDE SEQUENCE [LARGE SCALE GENOMIC DNA]</scope>
    <source>
        <strain evidence="6 7">NBRC 109434</strain>
    </source>
</reference>
<sequence>MTGTLHVWLRGQLLGQLDELRNGHLRLRYAAEALDTYGLGARPLSLSLPLTDKRVQGDRLERFMDNLLPEGAVRGALEREHHLRPGHTFGLLAHLGRECAGAIQFTAEAEPPAPGHLIALSDDEARRIVAQLPTLDPPPGQVVSASLGGVQAKVLLARTDTGWAWPADGAISTHIIKPEPTTDVAVPDLIRWEEWTLRLARTAGLPAAHAELTDFDGRLALVVERFDRHEGRRTHQEDLTQALAIATRDKYETSVDEHRLATVALAAGAEAISPTAFARDLLSQVAFNLLIGNGDAHSKNYSLTISDTATYSMAPLYDAAPLYLLNSVLQHFGHNLAGQGRLRHLTATHLAAEASTWRLSTVQVTETIAAVATQVRDVLPGCAALGIDVDPVAALIDARAVDALKTLA</sequence>
<evidence type="ECO:0000259" key="5">
    <source>
        <dbReference type="Pfam" id="PF13657"/>
    </source>
</evidence>
<keyword evidence="7" id="KW-1185">Reference proteome</keyword>
<dbReference type="Pfam" id="PF13657">
    <property type="entry name" value="Couple_hipA"/>
    <property type="match status" value="1"/>
</dbReference>
<feature type="domain" description="HipA N-terminal subdomain 1" evidence="5">
    <location>
        <begin position="5"/>
        <end position="105"/>
    </location>
</feature>
<gene>
    <name evidence="6" type="ORF">CSO01_16510</name>
</gene>
<dbReference type="GO" id="GO:0005829">
    <property type="term" value="C:cytosol"/>
    <property type="evidence" value="ECO:0007669"/>
    <property type="project" value="TreeGrafter"/>
</dbReference>
<feature type="domain" description="HipA-like C-terminal" evidence="4">
    <location>
        <begin position="146"/>
        <end position="377"/>
    </location>
</feature>
<evidence type="ECO:0000256" key="2">
    <source>
        <dbReference type="ARBA" id="ARBA00022679"/>
    </source>
</evidence>
<dbReference type="Pfam" id="PF07804">
    <property type="entry name" value="HipA_C"/>
    <property type="match status" value="1"/>
</dbReference>
<comment type="similarity">
    <text evidence="1">Belongs to the HipA Ser/Thr kinase family.</text>
</comment>
<evidence type="ECO:0000256" key="3">
    <source>
        <dbReference type="ARBA" id="ARBA00022777"/>
    </source>
</evidence>
<evidence type="ECO:0000259" key="4">
    <source>
        <dbReference type="Pfam" id="PF07804"/>
    </source>
</evidence>
<evidence type="ECO:0000313" key="6">
    <source>
        <dbReference type="EMBL" id="GEP68936.1"/>
    </source>
</evidence>
<dbReference type="OrthoDB" id="3182374at2"/>
<dbReference type="GO" id="GO:0004674">
    <property type="term" value="F:protein serine/threonine kinase activity"/>
    <property type="evidence" value="ECO:0007669"/>
    <property type="project" value="TreeGrafter"/>
</dbReference>
<evidence type="ECO:0000313" key="7">
    <source>
        <dbReference type="Proteomes" id="UP000321798"/>
    </source>
</evidence>
<protein>
    <submittedName>
        <fullName evidence="6">Putative kinase Y4mE</fullName>
    </submittedName>
</protein>
<dbReference type="InterPro" id="IPR017508">
    <property type="entry name" value="HipA_N1"/>
</dbReference>
<keyword evidence="3 6" id="KW-0418">Kinase</keyword>
<dbReference type="PANTHER" id="PTHR37419">
    <property type="entry name" value="SERINE/THREONINE-PROTEIN KINASE TOXIN HIPA"/>
    <property type="match status" value="1"/>
</dbReference>
<dbReference type="RefSeq" id="WP_146952714.1">
    <property type="nucleotide sequence ID" value="NZ_BAABBJ010000003.1"/>
</dbReference>
<accession>A0A512PCP9</accession>
<dbReference type="PANTHER" id="PTHR37419:SF1">
    <property type="entry name" value="SERINE_THREONINE-PROTEIN KINASE TOXIN HIPA"/>
    <property type="match status" value="1"/>
</dbReference>
<name>A0A512PCP9_9CELL</name>
<evidence type="ECO:0000256" key="1">
    <source>
        <dbReference type="ARBA" id="ARBA00010164"/>
    </source>
</evidence>
<dbReference type="AlphaFoldDB" id="A0A512PCP9"/>
<comment type="caution">
    <text evidence="6">The sequence shown here is derived from an EMBL/GenBank/DDBJ whole genome shotgun (WGS) entry which is preliminary data.</text>
</comment>
<dbReference type="Gene3D" id="1.10.1070.20">
    <property type="match status" value="1"/>
</dbReference>
<dbReference type="InterPro" id="IPR052028">
    <property type="entry name" value="HipA_Ser/Thr_kinase"/>
</dbReference>